<dbReference type="Proteomes" id="UP000800036">
    <property type="component" value="Unassembled WGS sequence"/>
</dbReference>
<keyword evidence="1" id="KW-1133">Transmembrane helix</keyword>
<dbReference type="EMBL" id="ML976700">
    <property type="protein sequence ID" value="KAF1970451.1"/>
    <property type="molecule type" value="Genomic_DNA"/>
</dbReference>
<reference evidence="2" key="1">
    <citation type="journal article" date="2020" name="Stud. Mycol.">
        <title>101 Dothideomycetes genomes: a test case for predicting lifestyles and emergence of pathogens.</title>
        <authorList>
            <person name="Haridas S."/>
            <person name="Albert R."/>
            <person name="Binder M."/>
            <person name="Bloem J."/>
            <person name="Labutti K."/>
            <person name="Salamov A."/>
            <person name="Andreopoulos B."/>
            <person name="Baker S."/>
            <person name="Barry K."/>
            <person name="Bills G."/>
            <person name="Bluhm B."/>
            <person name="Cannon C."/>
            <person name="Castanera R."/>
            <person name="Culley D."/>
            <person name="Daum C."/>
            <person name="Ezra D."/>
            <person name="Gonzalez J."/>
            <person name="Henrissat B."/>
            <person name="Kuo A."/>
            <person name="Liang C."/>
            <person name="Lipzen A."/>
            <person name="Lutzoni F."/>
            <person name="Magnuson J."/>
            <person name="Mondo S."/>
            <person name="Nolan M."/>
            <person name="Ohm R."/>
            <person name="Pangilinan J."/>
            <person name="Park H.-J."/>
            <person name="Ramirez L."/>
            <person name="Alfaro M."/>
            <person name="Sun H."/>
            <person name="Tritt A."/>
            <person name="Yoshinaga Y."/>
            <person name="Zwiers L.-H."/>
            <person name="Turgeon B."/>
            <person name="Goodwin S."/>
            <person name="Spatafora J."/>
            <person name="Crous P."/>
            <person name="Grigoriev I."/>
        </authorList>
    </citation>
    <scope>NUCLEOTIDE SEQUENCE</scope>
    <source>
        <strain evidence="2">CBS 107.79</strain>
    </source>
</reference>
<keyword evidence="3" id="KW-1185">Reference proteome</keyword>
<organism evidence="2 3">
    <name type="scientific">Bimuria novae-zelandiae CBS 107.79</name>
    <dbReference type="NCBI Taxonomy" id="1447943"/>
    <lineage>
        <taxon>Eukaryota</taxon>
        <taxon>Fungi</taxon>
        <taxon>Dikarya</taxon>
        <taxon>Ascomycota</taxon>
        <taxon>Pezizomycotina</taxon>
        <taxon>Dothideomycetes</taxon>
        <taxon>Pleosporomycetidae</taxon>
        <taxon>Pleosporales</taxon>
        <taxon>Massarineae</taxon>
        <taxon>Didymosphaeriaceae</taxon>
        <taxon>Bimuria</taxon>
    </lineage>
</organism>
<evidence type="ECO:0000256" key="1">
    <source>
        <dbReference type="SAM" id="Phobius"/>
    </source>
</evidence>
<evidence type="ECO:0000313" key="3">
    <source>
        <dbReference type="Proteomes" id="UP000800036"/>
    </source>
</evidence>
<accession>A0A6A5UZM1</accession>
<feature type="non-terminal residue" evidence="2">
    <location>
        <position position="1"/>
    </location>
</feature>
<feature type="transmembrane region" description="Helical" evidence="1">
    <location>
        <begin position="20"/>
        <end position="38"/>
    </location>
</feature>
<keyword evidence="1" id="KW-0472">Membrane</keyword>
<gene>
    <name evidence="2" type="ORF">BU23DRAFT_473608</name>
</gene>
<sequence>INKYYFLFKHTLTHTTRTYLLPKTIVIVITLRALYFCYDSNLLARESLLYKNY</sequence>
<evidence type="ECO:0000313" key="2">
    <source>
        <dbReference type="EMBL" id="KAF1970451.1"/>
    </source>
</evidence>
<proteinExistence type="predicted"/>
<dbReference type="AlphaFoldDB" id="A0A6A5UZM1"/>
<keyword evidence="1" id="KW-0812">Transmembrane</keyword>
<name>A0A6A5UZM1_9PLEO</name>
<protein>
    <submittedName>
        <fullName evidence="2">Uncharacterized protein</fullName>
    </submittedName>
</protein>